<dbReference type="EMBL" id="BDIP01010447">
    <property type="protein sequence ID" value="GIQ92748.1"/>
    <property type="molecule type" value="Genomic_DNA"/>
</dbReference>
<comment type="caution">
    <text evidence="1">The sequence shown here is derived from an EMBL/GenBank/DDBJ whole genome shotgun (WGS) entry which is preliminary data.</text>
</comment>
<accession>A0A9K3DBL5</accession>
<keyword evidence="2" id="KW-1185">Reference proteome</keyword>
<evidence type="ECO:0000313" key="2">
    <source>
        <dbReference type="Proteomes" id="UP000265618"/>
    </source>
</evidence>
<organism evidence="1 2">
    <name type="scientific">Kipferlia bialata</name>
    <dbReference type="NCBI Taxonomy" id="797122"/>
    <lineage>
        <taxon>Eukaryota</taxon>
        <taxon>Metamonada</taxon>
        <taxon>Carpediemonas-like organisms</taxon>
        <taxon>Kipferlia</taxon>
    </lineage>
</organism>
<reference evidence="1 2" key="1">
    <citation type="journal article" date="2018" name="PLoS ONE">
        <title>The draft genome of Kipferlia bialata reveals reductive genome evolution in fornicate parasites.</title>
        <authorList>
            <person name="Tanifuji G."/>
            <person name="Takabayashi S."/>
            <person name="Kume K."/>
            <person name="Takagi M."/>
            <person name="Nakayama T."/>
            <person name="Kamikawa R."/>
            <person name="Inagaki Y."/>
            <person name="Hashimoto T."/>
        </authorList>
    </citation>
    <scope>NUCLEOTIDE SEQUENCE [LARGE SCALE GENOMIC DNA]</scope>
    <source>
        <strain evidence="1">NY0173</strain>
    </source>
</reference>
<sequence length="10" mass="1178">MKGGMRGKWK</sequence>
<evidence type="ECO:0000313" key="1">
    <source>
        <dbReference type="EMBL" id="GIQ92748.1"/>
    </source>
</evidence>
<dbReference type="Proteomes" id="UP000265618">
    <property type="component" value="Unassembled WGS sequence"/>
</dbReference>
<name>A0A9K3DBL5_9EUKA</name>
<gene>
    <name evidence="1" type="ORF">KIPB_016697</name>
</gene>
<feature type="non-terminal residue" evidence="1">
    <location>
        <position position="10"/>
    </location>
</feature>
<protein>
    <submittedName>
        <fullName evidence="1">Uncharacterized protein</fullName>
    </submittedName>
</protein>
<proteinExistence type="predicted"/>